<feature type="transmembrane region" description="Helical" evidence="1">
    <location>
        <begin position="181"/>
        <end position="204"/>
    </location>
</feature>
<feature type="transmembrane region" description="Helical" evidence="1">
    <location>
        <begin position="126"/>
        <end position="146"/>
    </location>
</feature>
<feature type="transmembrane region" description="Helical" evidence="1">
    <location>
        <begin position="48"/>
        <end position="67"/>
    </location>
</feature>
<evidence type="ECO:0000313" key="2">
    <source>
        <dbReference type="EMBL" id="MBP2624330.1"/>
    </source>
</evidence>
<feature type="transmembrane region" description="Helical" evidence="1">
    <location>
        <begin position="74"/>
        <end position="97"/>
    </location>
</feature>
<keyword evidence="1" id="KW-0472">Membrane</keyword>
<evidence type="ECO:0000313" key="3">
    <source>
        <dbReference type="Proteomes" id="UP001519296"/>
    </source>
</evidence>
<dbReference type="EMBL" id="PRDG01000008">
    <property type="protein sequence ID" value="MBP2624330.1"/>
    <property type="molecule type" value="Genomic_DNA"/>
</dbReference>
<organism evidence="2 3">
    <name type="scientific">Streptococcus oricebi</name>
    <dbReference type="NCBI Taxonomy" id="1547447"/>
    <lineage>
        <taxon>Bacteria</taxon>
        <taxon>Bacillati</taxon>
        <taxon>Bacillota</taxon>
        <taxon>Bacilli</taxon>
        <taxon>Lactobacillales</taxon>
        <taxon>Streptococcaceae</taxon>
        <taxon>Streptococcus</taxon>
    </lineage>
</organism>
<feature type="transmembrane region" description="Helical" evidence="1">
    <location>
        <begin position="155"/>
        <end position="175"/>
    </location>
</feature>
<dbReference type="Proteomes" id="UP001519296">
    <property type="component" value="Unassembled WGS sequence"/>
</dbReference>
<comment type="caution">
    <text evidence="2">The sequence shown here is derived from an EMBL/GenBank/DDBJ whole genome shotgun (WGS) entry which is preliminary data.</text>
</comment>
<gene>
    <name evidence="2" type="ORF">C4K46_10415</name>
</gene>
<keyword evidence="1" id="KW-0812">Transmembrane</keyword>
<evidence type="ECO:0000256" key="1">
    <source>
        <dbReference type="SAM" id="Phobius"/>
    </source>
</evidence>
<evidence type="ECO:0008006" key="4">
    <source>
        <dbReference type="Google" id="ProtNLM"/>
    </source>
</evidence>
<accession>A0ABS5B686</accession>
<name>A0ABS5B686_9STRE</name>
<dbReference type="InterPro" id="IPR046475">
    <property type="entry name" value="DUF6796"/>
</dbReference>
<dbReference type="Pfam" id="PF20599">
    <property type="entry name" value="DUF6796"/>
    <property type="match status" value="1"/>
</dbReference>
<keyword evidence="1" id="KW-1133">Transmembrane helix</keyword>
<feature type="transmembrane region" description="Helical" evidence="1">
    <location>
        <begin position="9"/>
        <end position="28"/>
    </location>
</feature>
<protein>
    <recommendedName>
        <fullName evidence="4">DUF998 domain-containing protein</fullName>
    </recommendedName>
</protein>
<reference evidence="2 3" key="1">
    <citation type="submission" date="2018-02" db="EMBL/GenBank/DDBJ databases">
        <title>Draft genome sequence of Streptococcus oricebi CCUG 70868T type strain.</title>
        <authorList>
            <person name="Mendez V."/>
            <person name="Salva-Serra F."/>
            <person name="Jaen-Luchoro D."/>
            <person name="Gonzales-Siles L."/>
            <person name="Karlsson R."/>
            <person name="Engstrom-Jakobsson H."/>
            <person name="Busquets A."/>
            <person name="Gomila M."/>
            <person name="Pineiro-Iglesias B."/>
            <person name="Bennasar-Figueras A."/>
            <person name="Seeger M."/>
            <person name="Moore E."/>
        </authorList>
    </citation>
    <scope>NUCLEOTIDE SEQUENCE [LARGE SCALE GENOMIC DNA]</scope>
    <source>
        <strain evidence="2 3">CCUG 70868</strain>
    </source>
</reference>
<sequence length="216" mass="24449">MTQKTIRSWAILGSWLIYIADILIAISDGFGPGFWQGLPDLPTWKVDFAGYALLLFPLLGIGVYILSLGLRQKWLGILGAWFLMTICVFLHTSYFYFAGTARLHAQHPSTSTAKLLESFSMVKNNFMLAYFVLMAILFLFIIVLVLSKKTAFPRWFALSTPLTGILLGRLLNLVAPSIRELLQPFLIPAFWFALMLTIAMIFALKDKNFLEENRTS</sequence>
<proteinExistence type="predicted"/>
<keyword evidence="3" id="KW-1185">Reference proteome</keyword>